<protein>
    <submittedName>
        <fullName evidence="1">Uncharacterized protein</fullName>
    </submittedName>
</protein>
<reference evidence="1 2" key="1">
    <citation type="submission" date="2015-10" db="EMBL/GenBank/DDBJ databases">
        <title>Full genome of DAOMC 229536 Phialocephala scopiformis, a fungal endophyte of spruce producing the potent anti-insectan compound rugulosin.</title>
        <authorList>
            <consortium name="DOE Joint Genome Institute"/>
            <person name="Walker A.K."/>
            <person name="Frasz S.L."/>
            <person name="Seifert K.A."/>
            <person name="Miller J.D."/>
            <person name="Mondo S.J."/>
            <person name="Labutti K."/>
            <person name="Lipzen A."/>
            <person name="Dockter R."/>
            <person name="Kennedy M."/>
            <person name="Grigoriev I.V."/>
            <person name="Spatafora J.W."/>
        </authorList>
    </citation>
    <scope>NUCLEOTIDE SEQUENCE [LARGE SCALE GENOMIC DNA]</scope>
    <source>
        <strain evidence="1 2">CBS 120377</strain>
    </source>
</reference>
<name>A0A132B9T0_MOLSC</name>
<dbReference type="KEGG" id="psco:LY89DRAFT_676519"/>
<dbReference type="InParanoid" id="A0A132B9T0"/>
<dbReference type="Proteomes" id="UP000070700">
    <property type="component" value="Unassembled WGS sequence"/>
</dbReference>
<keyword evidence="2" id="KW-1185">Reference proteome</keyword>
<proteinExistence type="predicted"/>
<organism evidence="1 2">
    <name type="scientific">Mollisia scopiformis</name>
    <name type="common">Conifer needle endophyte fungus</name>
    <name type="synonym">Phialocephala scopiformis</name>
    <dbReference type="NCBI Taxonomy" id="149040"/>
    <lineage>
        <taxon>Eukaryota</taxon>
        <taxon>Fungi</taxon>
        <taxon>Dikarya</taxon>
        <taxon>Ascomycota</taxon>
        <taxon>Pezizomycotina</taxon>
        <taxon>Leotiomycetes</taxon>
        <taxon>Helotiales</taxon>
        <taxon>Mollisiaceae</taxon>
        <taxon>Mollisia</taxon>
    </lineage>
</organism>
<accession>A0A132B9T0</accession>
<evidence type="ECO:0000313" key="1">
    <source>
        <dbReference type="EMBL" id="KUJ09158.1"/>
    </source>
</evidence>
<dbReference type="EMBL" id="KQ947433">
    <property type="protein sequence ID" value="KUJ09158.1"/>
    <property type="molecule type" value="Genomic_DNA"/>
</dbReference>
<dbReference type="RefSeq" id="XP_018063513.1">
    <property type="nucleotide sequence ID" value="XM_018213595.1"/>
</dbReference>
<dbReference type="AlphaFoldDB" id="A0A132B9T0"/>
<evidence type="ECO:0000313" key="2">
    <source>
        <dbReference type="Proteomes" id="UP000070700"/>
    </source>
</evidence>
<sequence length="192" mass="21246">MAGLDAWETFGVRKLLVLRYSSNSAQFLAISSEVSSPRKKRSNVNAAEATAGCIGAGIAIRNHAPRDEVIRGSGVRVQSTTFNRWTLKCIEAGDSQGRSVLCNRELPAKRLSDFGSMHVVVAVVERLLPPICCVSSRRRCVCPRQQEVRVAVRKMKKSSIDREEEGADKGTKRWTLVKRDSAFTSAAFYDSR</sequence>
<gene>
    <name evidence="1" type="ORF">LY89DRAFT_676519</name>
</gene>
<dbReference type="GeneID" id="28823321"/>